<dbReference type="Proteomes" id="UP000199416">
    <property type="component" value="Unassembled WGS sequence"/>
</dbReference>
<keyword evidence="3" id="KW-0472">Membrane</keyword>
<feature type="transmembrane region" description="Helical" evidence="3">
    <location>
        <begin position="44"/>
        <end position="63"/>
    </location>
</feature>
<gene>
    <name evidence="4" type="ORF">SAMN05660690_3136</name>
</gene>
<evidence type="ECO:0000256" key="2">
    <source>
        <dbReference type="SAM" id="MobiDB-lite"/>
    </source>
</evidence>
<dbReference type="AlphaFoldDB" id="A0A1G6QWV6"/>
<feature type="coiled-coil region" evidence="1">
    <location>
        <begin position="105"/>
        <end position="135"/>
    </location>
</feature>
<accession>A0A1G6QWV6</accession>
<protein>
    <submittedName>
        <fullName evidence="4">Uncharacterized protein</fullName>
    </submittedName>
</protein>
<keyword evidence="5" id="KW-1185">Reference proteome</keyword>
<evidence type="ECO:0000313" key="5">
    <source>
        <dbReference type="Proteomes" id="UP000199416"/>
    </source>
</evidence>
<evidence type="ECO:0000256" key="3">
    <source>
        <dbReference type="SAM" id="Phobius"/>
    </source>
</evidence>
<keyword evidence="3" id="KW-1133">Transmembrane helix</keyword>
<dbReference type="RefSeq" id="WP_175471760.1">
    <property type="nucleotide sequence ID" value="NZ_FMZF01000004.1"/>
</dbReference>
<name>A0A1G6QWV6_9ACTN</name>
<keyword evidence="3" id="KW-0812">Transmembrane</keyword>
<feature type="transmembrane region" description="Helical" evidence="3">
    <location>
        <begin position="166"/>
        <end position="186"/>
    </location>
</feature>
<feature type="region of interest" description="Disordered" evidence="2">
    <location>
        <begin position="268"/>
        <end position="304"/>
    </location>
</feature>
<keyword evidence="1" id="KW-0175">Coiled coil</keyword>
<feature type="transmembrane region" description="Helical" evidence="3">
    <location>
        <begin position="192"/>
        <end position="211"/>
    </location>
</feature>
<feature type="transmembrane region" description="Helical" evidence="3">
    <location>
        <begin position="69"/>
        <end position="91"/>
    </location>
</feature>
<evidence type="ECO:0000256" key="1">
    <source>
        <dbReference type="SAM" id="Coils"/>
    </source>
</evidence>
<sequence length="304" mass="33038">MTSGTGAGEPLHVTDEDGYLLTEEIVQARARILRARVLGGLRRLSLVAAPALLVTAALLPWAVRTLTPVWIVLEVAAAFAVLLVCLTNGWVSGAVRAVLEVPEDIVEASQDLAELEDEARRRRRERRAHREASERHREESAETRRRAVLKDITRVRDRWERSGRRLFRLLFACQTAVILASGVAALFPGSDWWNRALVAVPGFLTAFTSFGKFGEKSTVYSLGGAQLRYEIASHDLEVGDYAGLDGRARLDRLVGTFHGLQLEVQNGTPALPDVPVPGVEGADGAAAAPVQSTPPPRTVTAARV</sequence>
<dbReference type="EMBL" id="FMZF01000004">
    <property type="protein sequence ID" value="SDC96761.1"/>
    <property type="molecule type" value="Genomic_DNA"/>
</dbReference>
<organism evidence="4 5">
    <name type="scientific">Geodermatophilus telluris</name>
    <dbReference type="NCBI Taxonomy" id="1190417"/>
    <lineage>
        <taxon>Bacteria</taxon>
        <taxon>Bacillati</taxon>
        <taxon>Actinomycetota</taxon>
        <taxon>Actinomycetes</taxon>
        <taxon>Geodermatophilales</taxon>
        <taxon>Geodermatophilaceae</taxon>
        <taxon>Geodermatophilus</taxon>
    </lineage>
</organism>
<reference evidence="5" key="1">
    <citation type="submission" date="2016-10" db="EMBL/GenBank/DDBJ databases">
        <authorList>
            <person name="Varghese N."/>
            <person name="Submissions S."/>
        </authorList>
    </citation>
    <scope>NUCLEOTIDE SEQUENCE [LARGE SCALE GENOMIC DNA]</scope>
    <source>
        <strain evidence="5">DSM 45421</strain>
    </source>
</reference>
<dbReference type="STRING" id="1190417.SAMN05660690_3136"/>
<proteinExistence type="predicted"/>
<evidence type="ECO:0000313" key="4">
    <source>
        <dbReference type="EMBL" id="SDC96761.1"/>
    </source>
</evidence>